<dbReference type="InterPro" id="IPR007219">
    <property type="entry name" value="XnlR_reg_dom"/>
</dbReference>
<dbReference type="AlphaFoldDB" id="A0A0G4PGN6"/>
<dbReference type="Gene3D" id="4.10.240.10">
    <property type="entry name" value="Zn(2)-C6 fungal-type DNA-binding domain"/>
    <property type="match status" value="1"/>
</dbReference>
<sequence length="710" mass="80065">MGPSRKADRRVVNACSRCRQHKIKCTGETPCRNCIQRNAICHFEKEATKVQITRKRLSELHHRNRELERENLGLQQRLSRTIETTPTPQYPGENSPMNSTNPAVADSESMVIHDEQENVNMINPLSSGPPEYITDPAGKPYYLGHTSTWSLTVRLLNLTHEALYKCPFPSTAHHIDSVIYDLKWNGMRSQAVPDIQGLPAIDHALFLINATKFHTGQIFHLFDEANFMDQLYRFYENPVENVHTAGLWLPHFLVIIALGKAFVGARNRGNMPPGCEFFRAALMMLPDYSLLWKEPSTSAEILCAFALYLQSIDWRTSAHNMVHGYHTDLSTRFTNEQELVRCQNIWWTVYILERQISVLMGTPLSISDNDINTSLPLFPDSPLKTATLLIHVKLSKAFSRIVNALYRDTGDMESTFVKSTQEVLQRVADVASELRENFPVPDQGALSGISRVSGYLNLLYHQCIMLATRPFLFMLVEIRAKGTDPQTEVPAPIQLLLQICLESAKKTSQILGSLQEQNLLECFLPFDLESTVSAGLVVTMASLVDLPLIANRKSYLDMLLSVLDRMIDHGNLIALDKKSKIHQLESLCVNLKDSPSSSLINTSDPLQLQQSSLQDDTLAARISRDGRDSYLRQKIYAEGQREDCGEEDCEEEDEEEEQEQEDLATDAYRWANDISPSQLLEAANMLEGGSLLDWVDLPSSSFLFGFVGGE</sequence>
<keyword evidence="6" id="KW-0175">Coiled coil</keyword>
<feature type="domain" description="Zn(2)-C6 fungal-type" evidence="8">
    <location>
        <begin position="14"/>
        <end position="43"/>
    </location>
</feature>
<name>A0A0G4PGN6_PENC3</name>
<evidence type="ECO:0000259" key="8">
    <source>
        <dbReference type="PROSITE" id="PS50048"/>
    </source>
</evidence>
<evidence type="ECO:0000256" key="6">
    <source>
        <dbReference type="SAM" id="Coils"/>
    </source>
</evidence>
<feature type="compositionally biased region" description="Acidic residues" evidence="7">
    <location>
        <begin position="644"/>
        <end position="662"/>
    </location>
</feature>
<protein>
    <submittedName>
        <fullName evidence="9">Fungal transcriptional regulatory protein, N-terminal</fullName>
    </submittedName>
</protein>
<dbReference type="STRING" id="1429867.A0A0G4PGN6"/>
<dbReference type="EMBL" id="HG793148">
    <property type="protein sequence ID" value="CRL25514.1"/>
    <property type="molecule type" value="Genomic_DNA"/>
</dbReference>
<feature type="region of interest" description="Disordered" evidence="7">
    <location>
        <begin position="84"/>
        <end position="103"/>
    </location>
</feature>
<keyword evidence="5" id="KW-0539">Nucleus</keyword>
<dbReference type="Proteomes" id="UP000053732">
    <property type="component" value="Unassembled WGS sequence"/>
</dbReference>
<dbReference type="InterPro" id="IPR001138">
    <property type="entry name" value="Zn2Cys6_DnaBD"/>
</dbReference>
<feature type="region of interest" description="Disordered" evidence="7">
    <location>
        <begin position="641"/>
        <end position="662"/>
    </location>
</feature>
<dbReference type="InterPro" id="IPR036864">
    <property type="entry name" value="Zn2-C6_fun-type_DNA-bd_sf"/>
</dbReference>
<evidence type="ECO:0000256" key="7">
    <source>
        <dbReference type="SAM" id="MobiDB-lite"/>
    </source>
</evidence>
<dbReference type="InterPro" id="IPR050987">
    <property type="entry name" value="AtrR-like"/>
</dbReference>
<dbReference type="PROSITE" id="PS00463">
    <property type="entry name" value="ZN2_CY6_FUNGAL_1"/>
    <property type="match status" value="1"/>
</dbReference>
<keyword evidence="10" id="KW-1185">Reference proteome</keyword>
<evidence type="ECO:0000313" key="10">
    <source>
        <dbReference type="Proteomes" id="UP000053732"/>
    </source>
</evidence>
<evidence type="ECO:0000256" key="5">
    <source>
        <dbReference type="ARBA" id="ARBA00023242"/>
    </source>
</evidence>
<evidence type="ECO:0000256" key="1">
    <source>
        <dbReference type="ARBA" id="ARBA00022723"/>
    </source>
</evidence>
<gene>
    <name evidence="9" type="ORF">PCAMFM013_S015g000100</name>
</gene>
<dbReference type="CDD" id="cd12148">
    <property type="entry name" value="fungal_TF_MHR"/>
    <property type="match status" value="1"/>
</dbReference>
<dbReference type="SUPFAM" id="SSF57701">
    <property type="entry name" value="Zn2/Cys6 DNA-binding domain"/>
    <property type="match status" value="1"/>
</dbReference>
<keyword evidence="4" id="KW-0804">Transcription</keyword>
<organism evidence="9 10">
    <name type="scientific">Penicillium camemberti (strain FM 013)</name>
    <dbReference type="NCBI Taxonomy" id="1429867"/>
    <lineage>
        <taxon>Eukaryota</taxon>
        <taxon>Fungi</taxon>
        <taxon>Dikarya</taxon>
        <taxon>Ascomycota</taxon>
        <taxon>Pezizomycotina</taxon>
        <taxon>Eurotiomycetes</taxon>
        <taxon>Eurotiomycetidae</taxon>
        <taxon>Eurotiales</taxon>
        <taxon>Aspergillaceae</taxon>
        <taxon>Penicillium</taxon>
    </lineage>
</organism>
<dbReference type="PANTHER" id="PTHR46910:SF32">
    <property type="entry name" value="TRANSCRIPTION FACTOR DOMAIN-CONTAINING PROTEIN-RELATED"/>
    <property type="match status" value="1"/>
</dbReference>
<evidence type="ECO:0000256" key="4">
    <source>
        <dbReference type="ARBA" id="ARBA00023163"/>
    </source>
</evidence>
<evidence type="ECO:0000256" key="3">
    <source>
        <dbReference type="ARBA" id="ARBA00023125"/>
    </source>
</evidence>
<keyword evidence="3" id="KW-0238">DNA-binding</keyword>
<dbReference type="GO" id="GO:0000981">
    <property type="term" value="F:DNA-binding transcription factor activity, RNA polymerase II-specific"/>
    <property type="evidence" value="ECO:0007669"/>
    <property type="project" value="InterPro"/>
</dbReference>
<dbReference type="GO" id="GO:0006351">
    <property type="term" value="P:DNA-templated transcription"/>
    <property type="evidence" value="ECO:0007669"/>
    <property type="project" value="InterPro"/>
</dbReference>
<reference evidence="9 10" key="1">
    <citation type="journal article" date="2014" name="Nat. Commun.">
        <title>Multiple recent horizontal transfers of a large genomic region in cheese making fungi.</title>
        <authorList>
            <person name="Cheeseman K."/>
            <person name="Ropars J."/>
            <person name="Renault P."/>
            <person name="Dupont J."/>
            <person name="Gouzy J."/>
            <person name="Branca A."/>
            <person name="Abraham A.L."/>
            <person name="Ceppi M."/>
            <person name="Conseiller E."/>
            <person name="Debuchy R."/>
            <person name="Malagnac F."/>
            <person name="Goarin A."/>
            <person name="Silar P."/>
            <person name="Lacoste S."/>
            <person name="Sallet E."/>
            <person name="Bensimon A."/>
            <person name="Giraud T."/>
            <person name="Brygoo Y."/>
        </authorList>
    </citation>
    <scope>NUCLEOTIDE SEQUENCE [LARGE SCALE GENOMIC DNA]</scope>
    <source>
        <strain evidence="10">FM 013</strain>
    </source>
</reference>
<dbReference type="GO" id="GO:0003677">
    <property type="term" value="F:DNA binding"/>
    <property type="evidence" value="ECO:0007669"/>
    <property type="project" value="UniProtKB-KW"/>
</dbReference>
<keyword evidence="1" id="KW-0479">Metal-binding</keyword>
<evidence type="ECO:0000313" key="9">
    <source>
        <dbReference type="EMBL" id="CRL25514.1"/>
    </source>
</evidence>
<dbReference type="SMART" id="SM00066">
    <property type="entry name" value="GAL4"/>
    <property type="match status" value="1"/>
</dbReference>
<feature type="coiled-coil region" evidence="6">
    <location>
        <begin position="50"/>
        <end position="84"/>
    </location>
</feature>
<dbReference type="CDD" id="cd00067">
    <property type="entry name" value="GAL4"/>
    <property type="match status" value="1"/>
</dbReference>
<proteinExistence type="predicted"/>
<dbReference type="Pfam" id="PF00172">
    <property type="entry name" value="Zn_clus"/>
    <property type="match status" value="1"/>
</dbReference>
<dbReference type="GO" id="GO:0008270">
    <property type="term" value="F:zinc ion binding"/>
    <property type="evidence" value="ECO:0007669"/>
    <property type="project" value="InterPro"/>
</dbReference>
<dbReference type="SMART" id="SM00906">
    <property type="entry name" value="Fungal_trans"/>
    <property type="match status" value="1"/>
</dbReference>
<dbReference type="PANTHER" id="PTHR46910">
    <property type="entry name" value="TRANSCRIPTION FACTOR PDR1"/>
    <property type="match status" value="1"/>
</dbReference>
<dbReference type="PROSITE" id="PS50048">
    <property type="entry name" value="ZN2_CY6_FUNGAL_2"/>
    <property type="match status" value="1"/>
</dbReference>
<evidence type="ECO:0000256" key="2">
    <source>
        <dbReference type="ARBA" id="ARBA00023015"/>
    </source>
</evidence>
<keyword evidence="2" id="KW-0805">Transcription regulation</keyword>
<dbReference type="Pfam" id="PF04082">
    <property type="entry name" value="Fungal_trans"/>
    <property type="match status" value="1"/>
</dbReference>
<accession>A0A0G4PGN6</accession>